<evidence type="ECO:0000256" key="6">
    <source>
        <dbReference type="SAM" id="MobiDB-lite"/>
    </source>
</evidence>
<evidence type="ECO:0000313" key="10">
    <source>
        <dbReference type="Proteomes" id="UP001205843"/>
    </source>
</evidence>
<dbReference type="GO" id="GO:0000270">
    <property type="term" value="P:peptidoglycan metabolic process"/>
    <property type="evidence" value="ECO:0007669"/>
    <property type="project" value="UniProtKB-UniRule"/>
</dbReference>
<keyword evidence="1 7" id="KW-0732">Signal</keyword>
<evidence type="ECO:0000256" key="2">
    <source>
        <dbReference type="ARBA" id="ARBA00023239"/>
    </source>
</evidence>
<dbReference type="Gene3D" id="2.40.40.10">
    <property type="entry name" value="RlpA-like domain"/>
    <property type="match status" value="1"/>
</dbReference>
<dbReference type="EC" id="4.2.2.-" evidence="4"/>
<dbReference type="InterPro" id="IPR034718">
    <property type="entry name" value="RlpA"/>
</dbReference>
<dbReference type="AlphaFoldDB" id="A0AAE3G0B5"/>
<dbReference type="Pfam" id="PF03330">
    <property type="entry name" value="DPBB_1"/>
    <property type="match status" value="1"/>
</dbReference>
<dbReference type="PROSITE" id="PS51257">
    <property type="entry name" value="PROKAR_LIPOPROTEIN"/>
    <property type="match status" value="1"/>
</dbReference>
<evidence type="ECO:0000256" key="7">
    <source>
        <dbReference type="SAM" id="SignalP"/>
    </source>
</evidence>
<dbReference type="InterPro" id="IPR036908">
    <property type="entry name" value="RlpA-like_sf"/>
</dbReference>
<dbReference type="FunFam" id="2.40.40.10:FF:000003">
    <property type="entry name" value="Endolytic peptidoglycan transglycosylase RlpA"/>
    <property type="match status" value="1"/>
</dbReference>
<comment type="function">
    <text evidence="4">Lytic transglycosylase with a strong preference for naked glycan strands that lack stem peptides.</text>
</comment>
<organism evidence="9 10">
    <name type="scientific">Natronocella acetinitrilica</name>
    <dbReference type="NCBI Taxonomy" id="414046"/>
    <lineage>
        <taxon>Bacteria</taxon>
        <taxon>Pseudomonadati</taxon>
        <taxon>Pseudomonadota</taxon>
        <taxon>Gammaproteobacteria</taxon>
        <taxon>Chromatiales</taxon>
        <taxon>Ectothiorhodospiraceae</taxon>
        <taxon>Natronocella</taxon>
    </lineage>
</organism>
<dbReference type="CDD" id="cd22268">
    <property type="entry name" value="DPBB_RlpA-like"/>
    <property type="match status" value="1"/>
</dbReference>
<dbReference type="SUPFAM" id="SSF50685">
    <property type="entry name" value="Barwin-like endoglucanases"/>
    <property type="match status" value="1"/>
</dbReference>
<evidence type="ECO:0000256" key="4">
    <source>
        <dbReference type="HAMAP-Rule" id="MF_02071"/>
    </source>
</evidence>
<dbReference type="GO" id="GO:0005886">
    <property type="term" value="C:plasma membrane"/>
    <property type="evidence" value="ECO:0007669"/>
    <property type="project" value="UniProtKB-SubCell"/>
</dbReference>
<dbReference type="HAMAP" id="MF_02071">
    <property type="entry name" value="RlpA"/>
    <property type="match status" value="1"/>
</dbReference>
<evidence type="ECO:0000256" key="3">
    <source>
        <dbReference type="ARBA" id="ARBA00023316"/>
    </source>
</evidence>
<feature type="signal peptide" evidence="7">
    <location>
        <begin position="1"/>
        <end position="22"/>
    </location>
</feature>
<name>A0AAE3G0B5_9GAMM</name>
<dbReference type="NCBIfam" id="TIGR00413">
    <property type="entry name" value="rlpA"/>
    <property type="match status" value="1"/>
</dbReference>
<dbReference type="InterPro" id="IPR012997">
    <property type="entry name" value="RplA"/>
</dbReference>
<dbReference type="PANTHER" id="PTHR34183">
    <property type="entry name" value="ENDOLYTIC PEPTIDOGLYCAN TRANSGLYCOSYLASE RLPA"/>
    <property type="match status" value="1"/>
</dbReference>
<comment type="caution">
    <text evidence="9">The sequence shown here is derived from an EMBL/GenBank/DDBJ whole genome shotgun (WGS) entry which is preliminary data.</text>
</comment>
<keyword evidence="3 4" id="KW-0961">Cell wall biogenesis/degradation</keyword>
<dbReference type="GO" id="GO:0009279">
    <property type="term" value="C:cell outer membrane"/>
    <property type="evidence" value="ECO:0007669"/>
    <property type="project" value="TreeGrafter"/>
</dbReference>
<protein>
    <recommendedName>
        <fullName evidence="4">Endolytic peptidoglycan transglycosylase RlpA</fullName>
        <ecNumber evidence="4">4.2.2.-</ecNumber>
    </recommendedName>
</protein>
<dbReference type="RefSeq" id="WP_253472552.1">
    <property type="nucleotide sequence ID" value="NZ_JALJXV010000001.1"/>
</dbReference>
<dbReference type="PROSITE" id="PS51724">
    <property type="entry name" value="SPOR"/>
    <property type="match status" value="1"/>
</dbReference>
<dbReference type="GO" id="GO:0008932">
    <property type="term" value="F:lytic endotransglycosylase activity"/>
    <property type="evidence" value="ECO:0007669"/>
    <property type="project" value="UniProtKB-UniRule"/>
</dbReference>
<accession>A0AAE3G0B5</accession>
<dbReference type="InterPro" id="IPR036680">
    <property type="entry name" value="SPOR-like_sf"/>
</dbReference>
<evidence type="ECO:0000259" key="8">
    <source>
        <dbReference type="PROSITE" id="PS51724"/>
    </source>
</evidence>
<dbReference type="EMBL" id="JALJXV010000001">
    <property type="protein sequence ID" value="MCP1672969.1"/>
    <property type="molecule type" value="Genomic_DNA"/>
</dbReference>
<keyword evidence="10" id="KW-1185">Reference proteome</keyword>
<sequence>MTRSGYLLPAIAALALAACASAPTPGPTPEPEPAPERAPWDDGDPDYGPDYTPDLSGVTEPEPRDEPRSRWGNPETYEVFGVTYRLMEQGEGHVEEGIASWYGKKFHGRRTSSGEPYDMYAMTAAHKKLPIPIYARVTNLENGRSVVVRINDRGPFAHDRIIDMSYAAAYRLDMVDSGTARVRVETLTRNLDAEDTTAGTGNGAMRVADSGERTAAPDVRAAPRVQSSVNREDWFLQAGAFGDRTNAERMRARLEAEDLASVVIRSSGDEGPHRVWIGPVDSREAAEALRDRLASRGLGPANIVSPDNAR</sequence>
<comment type="subcellular location">
    <subcellularLocation>
        <location evidence="4">Cell membrane</location>
        <topology evidence="4">Lipid-anchor</topology>
    </subcellularLocation>
</comment>
<keyword evidence="4" id="KW-0472">Membrane</keyword>
<dbReference type="Proteomes" id="UP001205843">
    <property type="component" value="Unassembled WGS sequence"/>
</dbReference>
<dbReference type="InterPro" id="IPR007730">
    <property type="entry name" value="SPOR-like_dom"/>
</dbReference>
<reference evidence="9" key="1">
    <citation type="submission" date="2022-03" db="EMBL/GenBank/DDBJ databases">
        <title>Genomic Encyclopedia of Type Strains, Phase III (KMG-III): the genomes of soil and plant-associated and newly described type strains.</title>
        <authorList>
            <person name="Whitman W."/>
        </authorList>
    </citation>
    <scope>NUCLEOTIDE SEQUENCE</scope>
    <source>
        <strain evidence="9">ANL 6-2</strain>
    </source>
</reference>
<evidence type="ECO:0000256" key="1">
    <source>
        <dbReference type="ARBA" id="ARBA00022729"/>
    </source>
</evidence>
<dbReference type="InterPro" id="IPR009009">
    <property type="entry name" value="RlpA-like_DPBB"/>
</dbReference>
<comment type="similarity">
    <text evidence="4 5">Belongs to the RlpA family.</text>
</comment>
<dbReference type="GO" id="GO:0042834">
    <property type="term" value="F:peptidoglycan binding"/>
    <property type="evidence" value="ECO:0007669"/>
    <property type="project" value="InterPro"/>
</dbReference>
<dbReference type="Gene3D" id="3.30.70.1070">
    <property type="entry name" value="Sporulation related repeat"/>
    <property type="match status" value="1"/>
</dbReference>
<dbReference type="PANTHER" id="PTHR34183:SF1">
    <property type="entry name" value="ENDOLYTIC PEPTIDOGLYCAN TRANSGLYCOSYLASE RLPA"/>
    <property type="match status" value="1"/>
</dbReference>
<feature type="domain" description="SPOR" evidence="8">
    <location>
        <begin position="228"/>
        <end position="306"/>
    </location>
</feature>
<dbReference type="Pfam" id="PF05036">
    <property type="entry name" value="SPOR"/>
    <property type="match status" value="1"/>
</dbReference>
<dbReference type="GO" id="GO:0071555">
    <property type="term" value="P:cell wall organization"/>
    <property type="evidence" value="ECO:0007669"/>
    <property type="project" value="UniProtKB-KW"/>
</dbReference>
<keyword evidence="4 9" id="KW-0449">Lipoprotein</keyword>
<dbReference type="SUPFAM" id="SSF110997">
    <property type="entry name" value="Sporulation related repeat"/>
    <property type="match status" value="1"/>
</dbReference>
<evidence type="ECO:0000256" key="5">
    <source>
        <dbReference type="RuleBase" id="RU003495"/>
    </source>
</evidence>
<keyword evidence="4" id="KW-0564">Palmitate</keyword>
<feature type="region of interest" description="Disordered" evidence="6">
    <location>
        <begin position="21"/>
        <end position="73"/>
    </location>
</feature>
<proteinExistence type="inferred from homology"/>
<keyword evidence="2 4" id="KW-0456">Lyase</keyword>
<feature type="chain" id="PRO_5042050723" description="Endolytic peptidoglycan transglycosylase RlpA" evidence="7">
    <location>
        <begin position="23"/>
        <end position="310"/>
    </location>
</feature>
<evidence type="ECO:0000313" key="9">
    <source>
        <dbReference type="EMBL" id="MCP1672969.1"/>
    </source>
</evidence>
<keyword evidence="4" id="KW-1003">Cell membrane</keyword>
<gene>
    <name evidence="4" type="primary">rlpA</name>
    <name evidence="9" type="ORF">J2T57_000061</name>
</gene>